<name>A0ABX0VXS1_9RHOB</name>
<evidence type="ECO:0000256" key="3">
    <source>
        <dbReference type="ARBA" id="ARBA00023163"/>
    </source>
</evidence>
<dbReference type="PROSITE" id="PS50043">
    <property type="entry name" value="HTH_LUXR_2"/>
    <property type="match status" value="1"/>
</dbReference>
<feature type="domain" description="HTH luxR-type" evidence="4">
    <location>
        <begin position="175"/>
        <end position="240"/>
    </location>
</feature>
<sequence>MQVLRRAVEIEQMSDSSEIWSALVQTLATEGLTFVNYITSDPDRKDVELRTTCPALYESRDAASDPFLLYCCNTYAATPTGSDHVDDYPHLSLHDRLFILKAGKLGFRSGLGIPMRLFGAGHFGGFNIGADMPRAEFAKRFHHRSEELRFFLMLVHRRFEELSGGGPVKIAFDLNEKKFASLSPREAEVLSIVTSGVTQKECARICGISHYTVAEYLKSAYRKLGVRNRVEATHMIANHKR</sequence>
<dbReference type="PRINTS" id="PR00038">
    <property type="entry name" value="HTHLUXR"/>
</dbReference>
<keyword evidence="3" id="KW-0804">Transcription</keyword>
<keyword evidence="2" id="KW-0238">DNA-binding</keyword>
<dbReference type="Proteomes" id="UP000709466">
    <property type="component" value="Unassembled WGS sequence"/>
</dbReference>
<accession>A0ABX0VXS1</accession>
<organism evidence="5 6">
    <name type="scientific">Marivivens donghaensis</name>
    <dbReference type="NCBI Taxonomy" id="1699413"/>
    <lineage>
        <taxon>Bacteria</taxon>
        <taxon>Pseudomonadati</taxon>
        <taxon>Pseudomonadota</taxon>
        <taxon>Alphaproteobacteria</taxon>
        <taxon>Rhodobacterales</taxon>
        <taxon>Paracoccaceae</taxon>
        <taxon>Marivivens group</taxon>
        <taxon>Marivivens</taxon>
    </lineage>
</organism>
<evidence type="ECO:0000259" key="4">
    <source>
        <dbReference type="PROSITE" id="PS50043"/>
    </source>
</evidence>
<proteinExistence type="predicted"/>
<dbReference type="Gene3D" id="1.10.10.10">
    <property type="entry name" value="Winged helix-like DNA-binding domain superfamily/Winged helix DNA-binding domain"/>
    <property type="match status" value="1"/>
</dbReference>
<reference evidence="5 6" key="1">
    <citation type="submission" date="2020-03" db="EMBL/GenBank/DDBJ databases">
        <title>Bacterial isolates of synthetic phycosphere.</title>
        <authorList>
            <person name="Fu H."/>
            <person name="Moran M.A."/>
        </authorList>
    </citation>
    <scope>NUCLEOTIDE SEQUENCE [LARGE SCALE GENOMIC DNA]</scope>
    <source>
        <strain evidence="5 6">HF1</strain>
    </source>
</reference>
<evidence type="ECO:0000313" key="5">
    <source>
        <dbReference type="EMBL" id="NIY72017.1"/>
    </source>
</evidence>
<dbReference type="Pfam" id="PF00196">
    <property type="entry name" value="GerE"/>
    <property type="match status" value="1"/>
</dbReference>
<evidence type="ECO:0000256" key="1">
    <source>
        <dbReference type="ARBA" id="ARBA00023015"/>
    </source>
</evidence>
<dbReference type="InterPro" id="IPR000792">
    <property type="entry name" value="Tscrpt_reg_LuxR_C"/>
</dbReference>
<dbReference type="InterPro" id="IPR036693">
    <property type="entry name" value="TF_LuxR_autoind-bd_dom_sf"/>
</dbReference>
<dbReference type="SUPFAM" id="SSF75516">
    <property type="entry name" value="Pheromone-binding domain of LuxR-like quorum-sensing transcription factors"/>
    <property type="match status" value="1"/>
</dbReference>
<dbReference type="SUPFAM" id="SSF46894">
    <property type="entry name" value="C-terminal effector domain of the bipartite response regulators"/>
    <property type="match status" value="1"/>
</dbReference>
<dbReference type="Pfam" id="PF03472">
    <property type="entry name" value="Autoind_bind"/>
    <property type="match status" value="1"/>
</dbReference>
<dbReference type="InterPro" id="IPR005143">
    <property type="entry name" value="TF_LuxR_autoind-bd_dom"/>
</dbReference>
<dbReference type="EMBL" id="JAATOP010000003">
    <property type="protein sequence ID" value="NIY72017.1"/>
    <property type="molecule type" value="Genomic_DNA"/>
</dbReference>
<dbReference type="CDD" id="cd06170">
    <property type="entry name" value="LuxR_C_like"/>
    <property type="match status" value="1"/>
</dbReference>
<keyword evidence="6" id="KW-1185">Reference proteome</keyword>
<evidence type="ECO:0000256" key="2">
    <source>
        <dbReference type="ARBA" id="ARBA00023125"/>
    </source>
</evidence>
<dbReference type="PANTHER" id="PTHR44688">
    <property type="entry name" value="DNA-BINDING TRANSCRIPTIONAL ACTIVATOR DEVR_DOSR"/>
    <property type="match status" value="1"/>
</dbReference>
<dbReference type="InterPro" id="IPR016032">
    <property type="entry name" value="Sig_transdc_resp-reg_C-effctor"/>
</dbReference>
<protein>
    <submittedName>
        <fullName evidence="5">LuxR family transcriptional regulator</fullName>
    </submittedName>
</protein>
<gene>
    <name evidence="5" type="ORF">HCZ30_06145</name>
</gene>
<keyword evidence="1" id="KW-0805">Transcription regulation</keyword>
<dbReference type="PANTHER" id="PTHR44688:SF16">
    <property type="entry name" value="DNA-BINDING TRANSCRIPTIONAL ACTIVATOR DEVR_DOSR"/>
    <property type="match status" value="1"/>
</dbReference>
<dbReference type="RefSeq" id="WP_167637407.1">
    <property type="nucleotide sequence ID" value="NZ_JAATOP010000003.1"/>
</dbReference>
<dbReference type="SMART" id="SM00421">
    <property type="entry name" value="HTH_LUXR"/>
    <property type="match status" value="1"/>
</dbReference>
<comment type="caution">
    <text evidence="5">The sequence shown here is derived from an EMBL/GenBank/DDBJ whole genome shotgun (WGS) entry which is preliminary data.</text>
</comment>
<evidence type="ECO:0000313" key="6">
    <source>
        <dbReference type="Proteomes" id="UP000709466"/>
    </source>
</evidence>
<dbReference type="InterPro" id="IPR036388">
    <property type="entry name" value="WH-like_DNA-bd_sf"/>
</dbReference>
<dbReference type="Gene3D" id="3.30.450.80">
    <property type="entry name" value="Transcription factor LuxR-like, autoinducer-binding domain"/>
    <property type="match status" value="1"/>
</dbReference>